<reference evidence="1 2" key="1">
    <citation type="submission" date="2018-10" db="EMBL/GenBank/DDBJ databases">
        <title>Phylogenomics of Brevibacillus.</title>
        <authorList>
            <person name="Dunlap C."/>
        </authorList>
    </citation>
    <scope>NUCLEOTIDE SEQUENCE [LARGE SCALE GENOMIC DNA]</scope>
    <source>
        <strain evidence="1 2">JCM 15716</strain>
    </source>
</reference>
<dbReference type="RefSeq" id="WP_122918430.1">
    <property type="nucleotide sequence ID" value="NZ_RHHQ01000010.1"/>
</dbReference>
<dbReference type="OrthoDB" id="2467758at2"/>
<dbReference type="Proteomes" id="UP000271031">
    <property type="component" value="Unassembled WGS sequence"/>
</dbReference>
<gene>
    <name evidence="1" type="ORF">EDM56_13445</name>
</gene>
<evidence type="ECO:0000313" key="1">
    <source>
        <dbReference type="EMBL" id="RNB87825.1"/>
    </source>
</evidence>
<name>A0A3M8DK95_9BACL</name>
<keyword evidence="2" id="KW-1185">Reference proteome</keyword>
<comment type="caution">
    <text evidence="1">The sequence shown here is derived from an EMBL/GenBank/DDBJ whole genome shotgun (WGS) entry which is preliminary data.</text>
</comment>
<sequence length="171" mass="20249">MELLDVEPARIWRLLIPITNWLYTDEVPEDELIFHYRKHVYFVHEDGAVLSIPAPDHLERLELEDLYDLLAGSEDSYDFDDEGVFDTFSVLSRMGYLVPTKHEGDRHHYHIEIVNTMKPESLSVSYDLEQVSFEFALYHALMRCHELNEQCDWDYEHEIKEIKEVAFSQLG</sequence>
<proteinExistence type="predicted"/>
<protein>
    <submittedName>
        <fullName evidence="1">Uncharacterized protein</fullName>
    </submittedName>
</protein>
<evidence type="ECO:0000313" key="2">
    <source>
        <dbReference type="Proteomes" id="UP000271031"/>
    </source>
</evidence>
<accession>A0A3M8DK95</accession>
<dbReference type="AlphaFoldDB" id="A0A3M8DK95"/>
<dbReference type="EMBL" id="RHHQ01000010">
    <property type="protein sequence ID" value="RNB87825.1"/>
    <property type="molecule type" value="Genomic_DNA"/>
</dbReference>
<organism evidence="1 2">
    <name type="scientific">Brevibacillus fluminis</name>
    <dbReference type="NCBI Taxonomy" id="511487"/>
    <lineage>
        <taxon>Bacteria</taxon>
        <taxon>Bacillati</taxon>
        <taxon>Bacillota</taxon>
        <taxon>Bacilli</taxon>
        <taxon>Bacillales</taxon>
        <taxon>Paenibacillaceae</taxon>
        <taxon>Brevibacillus</taxon>
    </lineage>
</organism>